<evidence type="ECO:0000256" key="1">
    <source>
        <dbReference type="SAM" id="MobiDB-lite"/>
    </source>
</evidence>
<feature type="transmembrane region" description="Helical" evidence="2">
    <location>
        <begin position="654"/>
        <end position="676"/>
    </location>
</feature>
<dbReference type="RefSeq" id="WP_269954437.1">
    <property type="nucleotide sequence ID" value="NZ_JAKMUV010000001.1"/>
</dbReference>
<feature type="region of interest" description="Disordered" evidence="1">
    <location>
        <begin position="593"/>
        <end position="644"/>
    </location>
</feature>
<evidence type="ECO:0000313" key="5">
    <source>
        <dbReference type="Proteomes" id="UP001146505"/>
    </source>
</evidence>
<dbReference type="SMART" id="SM00327">
    <property type="entry name" value="VWA"/>
    <property type="match status" value="1"/>
</dbReference>
<dbReference type="Gene3D" id="3.40.50.410">
    <property type="entry name" value="von Willebrand factor, type A domain"/>
    <property type="match status" value="1"/>
</dbReference>
<dbReference type="GeneID" id="301811978"/>
<evidence type="ECO:0000313" key="4">
    <source>
        <dbReference type="EMBL" id="MCZ9304006.1"/>
    </source>
</evidence>
<keyword evidence="2" id="KW-0472">Membrane</keyword>
<accession>A0A9X3M588</accession>
<organism evidence="4 5">
    <name type="scientific">Corynebacterium macclintockiae</name>
    <dbReference type="NCBI Taxonomy" id="2913501"/>
    <lineage>
        <taxon>Bacteria</taxon>
        <taxon>Bacillati</taxon>
        <taxon>Actinomycetota</taxon>
        <taxon>Actinomycetes</taxon>
        <taxon>Mycobacteriales</taxon>
        <taxon>Corynebacteriaceae</taxon>
        <taxon>Corynebacterium</taxon>
    </lineage>
</organism>
<evidence type="ECO:0000256" key="2">
    <source>
        <dbReference type="SAM" id="Phobius"/>
    </source>
</evidence>
<evidence type="ECO:0000259" key="3">
    <source>
        <dbReference type="PROSITE" id="PS50234"/>
    </source>
</evidence>
<dbReference type="InterPro" id="IPR036465">
    <property type="entry name" value="vWFA_dom_sf"/>
</dbReference>
<dbReference type="SUPFAM" id="SSF53300">
    <property type="entry name" value="vWA-like"/>
    <property type="match status" value="1"/>
</dbReference>
<comment type="caution">
    <text evidence="4">The sequence shown here is derived from an EMBL/GenBank/DDBJ whole genome shotgun (WGS) entry which is preliminary data.</text>
</comment>
<dbReference type="Proteomes" id="UP001146505">
    <property type="component" value="Unassembled WGS sequence"/>
</dbReference>
<feature type="compositionally biased region" description="Low complexity" evidence="1">
    <location>
        <begin position="614"/>
        <end position="631"/>
    </location>
</feature>
<feature type="compositionally biased region" description="Polar residues" evidence="1">
    <location>
        <begin position="455"/>
        <end position="467"/>
    </location>
</feature>
<dbReference type="Pfam" id="PF13519">
    <property type="entry name" value="VWA_2"/>
    <property type="match status" value="1"/>
</dbReference>
<reference evidence="4" key="1">
    <citation type="submission" date="2022-02" db="EMBL/GenBank/DDBJ databases">
        <title>Corynebacterium sp. from urogenital microbiome.</title>
        <authorList>
            <person name="Cappelli E.A."/>
            <person name="Ribeiro T.G."/>
            <person name="Peixe L."/>
        </authorList>
    </citation>
    <scope>NUCLEOTIDE SEQUENCE</scope>
    <source>
        <strain evidence="4">C9Ua_112</strain>
    </source>
</reference>
<protein>
    <submittedName>
        <fullName evidence="4">VWA domain-containing protein</fullName>
    </submittedName>
</protein>
<dbReference type="AlphaFoldDB" id="A0A9X3M588"/>
<dbReference type="EMBL" id="JAKMUV010000001">
    <property type="protein sequence ID" value="MCZ9304006.1"/>
    <property type="molecule type" value="Genomic_DNA"/>
</dbReference>
<sequence>MLSAESAQHISQRQKPQAIQPQNPPATTWRLATALLAFLTILALLPILAVNANAEDNNTGGDGTGGAAGAGGDGKVAIVLDASDSMAEKDTNDGGTRMDAAKKAATDTINTLADKTQTAIIAYGSKESNAPDNRAKGCQDITTLAPLGNNKAEDLNNRINGLQPKGYTPIGNAIKKAAEELGDSGKRNIILVSDGIDTCAPPPVCDVAKDIAGDGIDLAIHTVGFKVDNKAQKELQCISEVSGGTYSSADDTDALSKALADAAQRVAGDYESAGTPVQLADNATDGFYLGEGLYQSSLPGPRDNSNGGEGDEKWFSISIPEGKKAQVSANLVPVGFEGGDHIYYNVDVEYKNDTCDHSGSGYYSGSNWPGPPEAETVTIDPEEDCDPTKYRVKLNHSGTEIDHDLPVEIVIGFEPQVDGSETGPKNDREVPEGEDRDKVKVPSSKPTPTPGGTSYNKATEITPGTVSDTLVPGETKFYRMNVDWGQRPLAEVEFDKKHSNDSRNGDIYVASPRRTITSKETVKSLDKDVPVTARAVSTPYVFYRNKEGNVSQDKASDAGQWYIMVTLEGYSDNGKQDKDIEFRLSTALEGNKVDGPEWRQTLEPGPAPSQDPPGSSNDDGSGNSDGAESGDGNNGDEAAAQAKDIDNASQSNTILYIGLGILAVILAAAVAVYFTAVRRK</sequence>
<feature type="region of interest" description="Disordered" evidence="1">
    <location>
        <begin position="414"/>
        <end position="467"/>
    </location>
</feature>
<proteinExistence type="predicted"/>
<keyword evidence="2" id="KW-0812">Transmembrane</keyword>
<dbReference type="PROSITE" id="PS50234">
    <property type="entry name" value="VWFA"/>
    <property type="match status" value="1"/>
</dbReference>
<name>A0A9X3M588_9CORY</name>
<keyword evidence="2" id="KW-1133">Transmembrane helix</keyword>
<feature type="compositionally biased region" description="Basic and acidic residues" evidence="1">
    <location>
        <begin position="424"/>
        <end position="440"/>
    </location>
</feature>
<feature type="compositionally biased region" description="Polar residues" evidence="1">
    <location>
        <begin position="1"/>
        <end position="21"/>
    </location>
</feature>
<gene>
    <name evidence="4" type="ORF">L8U58_00375</name>
</gene>
<feature type="compositionally biased region" description="Low complexity" evidence="1">
    <location>
        <begin position="441"/>
        <end position="454"/>
    </location>
</feature>
<feature type="domain" description="VWFA" evidence="3">
    <location>
        <begin position="75"/>
        <end position="263"/>
    </location>
</feature>
<keyword evidence="5" id="KW-1185">Reference proteome</keyword>
<dbReference type="InterPro" id="IPR002035">
    <property type="entry name" value="VWF_A"/>
</dbReference>
<feature type="region of interest" description="Disordered" evidence="1">
    <location>
        <begin position="1"/>
        <end position="24"/>
    </location>
</feature>